<feature type="domain" description="Elongation factor EFG" evidence="6">
    <location>
        <begin position="2"/>
        <end position="67"/>
    </location>
</feature>
<dbReference type="OrthoDB" id="1074at2759"/>
<dbReference type="AlphaFoldDB" id="D8TGB6"/>
<dbReference type="SUPFAM" id="SSF54980">
    <property type="entry name" value="EF-G C-terminal domain-like"/>
    <property type="match status" value="1"/>
</dbReference>
<feature type="domain" description="GTP-binding protein LepA C-terminal" evidence="7">
    <location>
        <begin position="70"/>
        <end position="176"/>
    </location>
</feature>
<dbReference type="Gene3D" id="3.30.70.240">
    <property type="match status" value="1"/>
</dbReference>
<keyword evidence="2" id="KW-0547">Nucleotide-binding</keyword>
<gene>
    <name evidence="8" type="ORF">SELMODRAFT_163486</name>
</gene>
<dbReference type="Gene3D" id="3.30.70.2570">
    <property type="entry name" value="Elongation factor 4, C-terminal domain"/>
    <property type="match status" value="1"/>
</dbReference>
<dbReference type="PANTHER" id="PTHR43512:SF4">
    <property type="entry name" value="TRANSLATION FACTOR GUF1 HOMOLOG, CHLOROPLASTIC"/>
    <property type="match status" value="1"/>
</dbReference>
<evidence type="ECO:0000256" key="4">
    <source>
        <dbReference type="ARBA" id="ARBA00022917"/>
    </source>
</evidence>
<dbReference type="InterPro" id="IPR013842">
    <property type="entry name" value="LepA_CTD"/>
</dbReference>
<accession>D8TGB6</accession>
<dbReference type="GO" id="GO:0016787">
    <property type="term" value="F:hydrolase activity"/>
    <property type="evidence" value="ECO:0007669"/>
    <property type="project" value="UniProtKB-KW"/>
</dbReference>
<dbReference type="InterPro" id="IPR035647">
    <property type="entry name" value="EFG_III/V"/>
</dbReference>
<proteinExistence type="inferred from homology"/>
<dbReference type="InterPro" id="IPR035654">
    <property type="entry name" value="LepA_IV"/>
</dbReference>
<sequence>MELAQERRGEFREMNYITENRACVVYDLPLAEMVGDFFDQLKSRSKGYASMEYSITGYRVSDLVKLDIRINGEPVEPLSAIVHKDKAYTIGRALTEKLKSLIPRQLFKIPIQACLGSRVIASEQISAMRKDVLAKCYGGDITRKKKLLKKQAEGKKRMKSVGRVEVPQDAFMAVLRLEKDVV</sequence>
<evidence type="ECO:0000256" key="5">
    <source>
        <dbReference type="ARBA" id="ARBA00023134"/>
    </source>
</evidence>
<evidence type="ECO:0000313" key="9">
    <source>
        <dbReference type="Proteomes" id="UP000001514"/>
    </source>
</evidence>
<protein>
    <recommendedName>
        <fullName evidence="10">GTP-binding protein LepA C-terminal domain-containing protein</fullName>
    </recommendedName>
</protein>
<dbReference type="HOGENOM" id="CLU_009995_1_1_1"/>
<dbReference type="PANTHER" id="PTHR43512">
    <property type="entry name" value="TRANSLATION FACTOR GUF1-RELATED"/>
    <property type="match status" value="1"/>
</dbReference>
<evidence type="ECO:0000256" key="3">
    <source>
        <dbReference type="ARBA" id="ARBA00022801"/>
    </source>
</evidence>
<keyword evidence="5" id="KW-0342">GTP-binding</keyword>
<dbReference type="GO" id="GO:0005525">
    <property type="term" value="F:GTP binding"/>
    <property type="evidence" value="ECO:0007669"/>
    <property type="project" value="UniProtKB-KW"/>
</dbReference>
<dbReference type="Pfam" id="PF06421">
    <property type="entry name" value="LepA_C"/>
    <property type="match status" value="1"/>
</dbReference>
<dbReference type="CDD" id="cd03709">
    <property type="entry name" value="lepA_C"/>
    <property type="match status" value="1"/>
</dbReference>
<dbReference type="EMBL" id="GL377999">
    <property type="protein sequence ID" value="EFJ04299.1"/>
    <property type="molecule type" value="Genomic_DNA"/>
</dbReference>
<organism evidence="9">
    <name type="scientific">Selaginella moellendorffii</name>
    <name type="common">Spikemoss</name>
    <dbReference type="NCBI Taxonomy" id="88036"/>
    <lineage>
        <taxon>Eukaryota</taxon>
        <taxon>Viridiplantae</taxon>
        <taxon>Streptophyta</taxon>
        <taxon>Embryophyta</taxon>
        <taxon>Tracheophyta</taxon>
        <taxon>Lycopodiopsida</taxon>
        <taxon>Selaginellales</taxon>
        <taxon>Selaginellaceae</taxon>
        <taxon>Selaginella</taxon>
    </lineage>
</organism>
<dbReference type="eggNOG" id="KOG0462">
    <property type="taxonomic scope" value="Eukaryota"/>
</dbReference>
<dbReference type="Gramene" id="EFJ04299">
    <property type="protein sequence ID" value="EFJ04299"/>
    <property type="gene ID" value="SELMODRAFT_163486"/>
</dbReference>
<dbReference type="FunFam" id="3.30.70.2570:FF:000001">
    <property type="entry name" value="Translation factor GUF1, mitochondrial"/>
    <property type="match status" value="1"/>
</dbReference>
<dbReference type="InterPro" id="IPR000640">
    <property type="entry name" value="EFG_V-like"/>
</dbReference>
<reference evidence="8 9" key="1">
    <citation type="journal article" date="2011" name="Science">
        <title>The Selaginella genome identifies genetic changes associated with the evolution of vascular plants.</title>
        <authorList>
            <person name="Banks J.A."/>
            <person name="Nishiyama T."/>
            <person name="Hasebe M."/>
            <person name="Bowman J.L."/>
            <person name="Gribskov M."/>
            <person name="dePamphilis C."/>
            <person name="Albert V.A."/>
            <person name="Aono N."/>
            <person name="Aoyama T."/>
            <person name="Ambrose B.A."/>
            <person name="Ashton N.W."/>
            <person name="Axtell M.J."/>
            <person name="Barker E."/>
            <person name="Barker M.S."/>
            <person name="Bennetzen J.L."/>
            <person name="Bonawitz N.D."/>
            <person name="Chapple C."/>
            <person name="Cheng C."/>
            <person name="Correa L.G."/>
            <person name="Dacre M."/>
            <person name="DeBarry J."/>
            <person name="Dreyer I."/>
            <person name="Elias M."/>
            <person name="Engstrom E.M."/>
            <person name="Estelle M."/>
            <person name="Feng L."/>
            <person name="Finet C."/>
            <person name="Floyd S.K."/>
            <person name="Frommer W.B."/>
            <person name="Fujita T."/>
            <person name="Gramzow L."/>
            <person name="Gutensohn M."/>
            <person name="Harholt J."/>
            <person name="Hattori M."/>
            <person name="Heyl A."/>
            <person name="Hirai T."/>
            <person name="Hiwatashi Y."/>
            <person name="Ishikawa M."/>
            <person name="Iwata M."/>
            <person name="Karol K.G."/>
            <person name="Koehler B."/>
            <person name="Kolukisaoglu U."/>
            <person name="Kubo M."/>
            <person name="Kurata T."/>
            <person name="Lalonde S."/>
            <person name="Li K."/>
            <person name="Li Y."/>
            <person name="Litt A."/>
            <person name="Lyons E."/>
            <person name="Manning G."/>
            <person name="Maruyama T."/>
            <person name="Michael T.P."/>
            <person name="Mikami K."/>
            <person name="Miyazaki S."/>
            <person name="Morinaga S."/>
            <person name="Murata T."/>
            <person name="Mueller-Roeber B."/>
            <person name="Nelson D.R."/>
            <person name="Obara M."/>
            <person name="Oguri Y."/>
            <person name="Olmstead R.G."/>
            <person name="Onodera N."/>
            <person name="Petersen B.L."/>
            <person name="Pils B."/>
            <person name="Prigge M."/>
            <person name="Rensing S.A."/>
            <person name="Riano-Pachon D.M."/>
            <person name="Roberts A.W."/>
            <person name="Sato Y."/>
            <person name="Scheller H.V."/>
            <person name="Schulz B."/>
            <person name="Schulz C."/>
            <person name="Shakirov E.V."/>
            <person name="Shibagaki N."/>
            <person name="Shinohara N."/>
            <person name="Shippen D.E."/>
            <person name="Soerensen I."/>
            <person name="Sotooka R."/>
            <person name="Sugimoto N."/>
            <person name="Sugita M."/>
            <person name="Sumikawa N."/>
            <person name="Tanurdzic M."/>
            <person name="Theissen G."/>
            <person name="Ulvskov P."/>
            <person name="Wakazuki S."/>
            <person name="Weng J.K."/>
            <person name="Willats W.W."/>
            <person name="Wipf D."/>
            <person name="Wolf P.G."/>
            <person name="Yang L."/>
            <person name="Zimmer A.D."/>
            <person name="Zhu Q."/>
            <person name="Mitros T."/>
            <person name="Hellsten U."/>
            <person name="Loque D."/>
            <person name="Otillar R."/>
            <person name="Salamov A."/>
            <person name="Schmutz J."/>
            <person name="Shapiro H."/>
            <person name="Lindquist E."/>
            <person name="Lucas S."/>
            <person name="Rokhsar D."/>
            <person name="Grigoriev I.V."/>
        </authorList>
    </citation>
    <scope>NUCLEOTIDE SEQUENCE [LARGE SCALE GENOMIC DNA]</scope>
</reference>
<dbReference type="STRING" id="88036.D8TGB6"/>
<keyword evidence="9" id="KW-1185">Reference proteome</keyword>
<dbReference type="GO" id="GO:0006412">
    <property type="term" value="P:translation"/>
    <property type="evidence" value="ECO:0007669"/>
    <property type="project" value="UniProtKB-KW"/>
</dbReference>
<evidence type="ECO:0000313" key="8">
    <source>
        <dbReference type="EMBL" id="EFJ04299.1"/>
    </source>
</evidence>
<keyword evidence="3" id="KW-0378">Hydrolase</keyword>
<evidence type="ECO:0000256" key="1">
    <source>
        <dbReference type="ARBA" id="ARBA00005454"/>
    </source>
</evidence>
<dbReference type="Pfam" id="PF00679">
    <property type="entry name" value="EFG_C"/>
    <property type="match status" value="1"/>
</dbReference>
<dbReference type="InterPro" id="IPR006297">
    <property type="entry name" value="EF-4"/>
</dbReference>
<dbReference type="KEGG" id="smo:SELMODRAFT_163486"/>
<name>D8TGB6_SELML</name>
<evidence type="ECO:0008006" key="10">
    <source>
        <dbReference type="Google" id="ProtNLM"/>
    </source>
</evidence>
<dbReference type="Proteomes" id="UP000001514">
    <property type="component" value="Unassembled WGS sequence"/>
</dbReference>
<comment type="similarity">
    <text evidence="1">Belongs to the TRAFAC class translation factor GTPase superfamily. Classic translation factor GTPase family. LepA subfamily.</text>
</comment>
<evidence type="ECO:0000256" key="2">
    <source>
        <dbReference type="ARBA" id="ARBA00022741"/>
    </source>
</evidence>
<dbReference type="InParanoid" id="D8TGB6"/>
<dbReference type="InterPro" id="IPR038363">
    <property type="entry name" value="LepA_C_sf"/>
</dbReference>
<evidence type="ECO:0000259" key="7">
    <source>
        <dbReference type="Pfam" id="PF06421"/>
    </source>
</evidence>
<keyword evidence="4" id="KW-0648">Protein biosynthesis</keyword>
<evidence type="ECO:0000259" key="6">
    <source>
        <dbReference type="Pfam" id="PF00679"/>
    </source>
</evidence>